<proteinExistence type="predicted"/>
<keyword evidence="1" id="KW-0472">Membrane</keyword>
<evidence type="ECO:0000259" key="2">
    <source>
        <dbReference type="Pfam" id="PF02517"/>
    </source>
</evidence>
<dbReference type="Proteomes" id="UP000198618">
    <property type="component" value="Unassembled WGS sequence"/>
</dbReference>
<reference evidence="3 4" key="1">
    <citation type="submission" date="2016-10" db="EMBL/GenBank/DDBJ databases">
        <authorList>
            <person name="de Groot N.N."/>
        </authorList>
    </citation>
    <scope>NUCLEOTIDE SEQUENCE [LARGE SCALE GENOMIC DNA]</scope>
    <source>
        <strain evidence="3 4">IBRC-M 10780</strain>
    </source>
</reference>
<dbReference type="STRING" id="930131.SAMN05216389_12630"/>
<dbReference type="AlphaFoldDB" id="A0A1I0H046"/>
<dbReference type="PANTHER" id="PTHR36435">
    <property type="entry name" value="SLR1288 PROTEIN"/>
    <property type="match status" value="1"/>
</dbReference>
<feature type="transmembrane region" description="Helical" evidence="1">
    <location>
        <begin position="120"/>
        <end position="143"/>
    </location>
</feature>
<organism evidence="3 4">
    <name type="scientific">Oceanobacillus limi</name>
    <dbReference type="NCBI Taxonomy" id="930131"/>
    <lineage>
        <taxon>Bacteria</taxon>
        <taxon>Bacillati</taxon>
        <taxon>Bacillota</taxon>
        <taxon>Bacilli</taxon>
        <taxon>Bacillales</taxon>
        <taxon>Bacillaceae</taxon>
        <taxon>Oceanobacillus</taxon>
    </lineage>
</organism>
<feature type="transmembrane region" description="Helical" evidence="1">
    <location>
        <begin position="80"/>
        <end position="100"/>
    </location>
</feature>
<keyword evidence="1" id="KW-1133">Transmembrane helix</keyword>
<evidence type="ECO:0000313" key="3">
    <source>
        <dbReference type="EMBL" id="SET76867.1"/>
    </source>
</evidence>
<dbReference type="InterPro" id="IPR052710">
    <property type="entry name" value="CAAX_protease"/>
</dbReference>
<dbReference type="GO" id="GO:0080120">
    <property type="term" value="P:CAAX-box protein maturation"/>
    <property type="evidence" value="ECO:0007669"/>
    <property type="project" value="UniProtKB-ARBA"/>
</dbReference>
<sequence>MTNRYWFVILTYVLMQLSGVVFVSLLDFTTTLSEETLAIYSIYWSIFSFIAGVIVVLLLLKPEMKIGQARNEPSKTPEIVLWSIVGIFMAYFAQGIASIIETEVFRFEIESKNAEMITGITRTIPLFMIVPMVLAPILEEIIFRKIIFGSLYKRMNFFFAGLLSATVFGIIHGEPEHLLIYSSVGFVFAFLYVKTKRIIVPIIVHMVLNSISILIQYNLDPEDLERMRNQLEQSQMMMLVIGG</sequence>
<feature type="transmembrane region" description="Helical" evidence="1">
    <location>
        <begin position="38"/>
        <end position="60"/>
    </location>
</feature>
<evidence type="ECO:0000256" key="1">
    <source>
        <dbReference type="SAM" id="Phobius"/>
    </source>
</evidence>
<keyword evidence="1" id="KW-0812">Transmembrane</keyword>
<feature type="domain" description="CAAX prenyl protease 2/Lysostaphin resistance protein A-like" evidence="2">
    <location>
        <begin position="124"/>
        <end position="210"/>
    </location>
</feature>
<feature type="transmembrane region" description="Helical" evidence="1">
    <location>
        <begin position="178"/>
        <end position="193"/>
    </location>
</feature>
<gene>
    <name evidence="3" type="ORF">SAMN05216389_12630</name>
</gene>
<feature type="transmembrane region" description="Helical" evidence="1">
    <location>
        <begin position="198"/>
        <end position="219"/>
    </location>
</feature>
<dbReference type="RefSeq" id="WP_090872625.1">
    <property type="nucleotide sequence ID" value="NZ_FOHE01000026.1"/>
</dbReference>
<feature type="transmembrane region" description="Helical" evidence="1">
    <location>
        <begin position="7"/>
        <end position="26"/>
    </location>
</feature>
<evidence type="ECO:0000313" key="4">
    <source>
        <dbReference type="Proteomes" id="UP000198618"/>
    </source>
</evidence>
<accession>A0A1I0H046</accession>
<protein>
    <recommendedName>
        <fullName evidence="2">CAAX prenyl protease 2/Lysostaphin resistance protein A-like domain-containing protein</fullName>
    </recommendedName>
</protein>
<dbReference type="Pfam" id="PF02517">
    <property type="entry name" value="Rce1-like"/>
    <property type="match status" value="1"/>
</dbReference>
<dbReference type="EMBL" id="FOHE01000026">
    <property type="protein sequence ID" value="SET76867.1"/>
    <property type="molecule type" value="Genomic_DNA"/>
</dbReference>
<dbReference type="PANTHER" id="PTHR36435:SF6">
    <property type="entry name" value="ABORTIVE INFECTION PROTEIN"/>
    <property type="match status" value="1"/>
</dbReference>
<keyword evidence="4" id="KW-1185">Reference proteome</keyword>
<feature type="transmembrane region" description="Helical" evidence="1">
    <location>
        <begin position="155"/>
        <end position="172"/>
    </location>
</feature>
<dbReference type="GO" id="GO:0004175">
    <property type="term" value="F:endopeptidase activity"/>
    <property type="evidence" value="ECO:0007669"/>
    <property type="project" value="UniProtKB-ARBA"/>
</dbReference>
<name>A0A1I0H046_9BACI</name>
<dbReference type="InterPro" id="IPR003675">
    <property type="entry name" value="Rce1/LyrA-like_dom"/>
</dbReference>
<dbReference type="OrthoDB" id="2194912at2"/>